<accession>A0A8K1GVP1</accession>
<keyword evidence="7" id="KW-0479">Metal-binding</keyword>
<comment type="similarity">
    <text evidence="4">Belongs to the glycosyl hydrolase 31 family.</text>
</comment>
<dbReference type="CDD" id="cd00044">
    <property type="entry name" value="CysPc"/>
    <property type="match status" value="1"/>
</dbReference>
<evidence type="ECO:0000256" key="22">
    <source>
        <dbReference type="PIRSR" id="PIRSR622684-1"/>
    </source>
</evidence>
<comment type="subcellular location">
    <subcellularLocation>
        <location evidence="1">Cytoplasm</location>
    </subcellularLocation>
    <subcellularLocation>
        <location evidence="2">Nucleus</location>
        <location evidence="2">Nucleolus</location>
    </subcellularLocation>
</comment>
<dbReference type="Proteomes" id="UP000796761">
    <property type="component" value="Unassembled WGS sequence"/>
</dbReference>
<dbReference type="InterPro" id="IPR038765">
    <property type="entry name" value="Papain-like_cys_pep_sf"/>
</dbReference>
<dbReference type="SMART" id="SM00230">
    <property type="entry name" value="CysPc"/>
    <property type="match status" value="1"/>
</dbReference>
<evidence type="ECO:0000256" key="9">
    <source>
        <dbReference type="ARBA" id="ARBA00022801"/>
    </source>
</evidence>
<proteinExistence type="inferred from homology"/>
<dbReference type="InterPro" id="IPR032100">
    <property type="entry name" value="Calpain_u2"/>
</dbReference>
<keyword evidence="10 23" id="KW-0788">Thiol protease</keyword>
<dbReference type="PANTHER" id="PTHR22762">
    <property type="entry name" value="ALPHA-GLUCOSIDASE"/>
    <property type="match status" value="1"/>
</dbReference>
<evidence type="ECO:0000256" key="13">
    <source>
        <dbReference type="ARBA" id="ARBA00023295"/>
    </source>
</evidence>
<evidence type="ECO:0000256" key="1">
    <source>
        <dbReference type="ARBA" id="ARBA00004496"/>
    </source>
</evidence>
<dbReference type="InterPro" id="IPR029531">
    <property type="entry name" value="CAPN3_PEF"/>
</dbReference>
<name>A0A8K1GVP1_9PASS</name>
<feature type="domain" description="EF-hand" evidence="26">
    <location>
        <begin position="1656"/>
        <end position="1691"/>
    </location>
</feature>
<dbReference type="EMBL" id="SWJQ01000015">
    <property type="protein sequence ID" value="TRZ26294.1"/>
    <property type="molecule type" value="Genomic_DNA"/>
</dbReference>
<keyword evidence="9 23" id="KW-0378">Hydrolase</keyword>
<dbReference type="InterPro" id="IPR033883">
    <property type="entry name" value="C2_III"/>
</dbReference>
<keyword evidence="6 23" id="KW-0645">Protease</keyword>
<dbReference type="GO" id="GO:0030246">
    <property type="term" value="F:carbohydrate binding"/>
    <property type="evidence" value="ECO:0007669"/>
    <property type="project" value="InterPro"/>
</dbReference>
<dbReference type="Pfam" id="PF13802">
    <property type="entry name" value="Gal_mutarotas_2"/>
    <property type="match status" value="1"/>
</dbReference>
<dbReference type="PROSITE" id="PS00139">
    <property type="entry name" value="THIOL_PROTEASE_CYS"/>
    <property type="match status" value="1"/>
</dbReference>
<feature type="domain" description="EF-hand" evidence="26">
    <location>
        <begin position="1561"/>
        <end position="1587"/>
    </location>
</feature>
<dbReference type="InterPro" id="IPR036213">
    <property type="entry name" value="Calpain_III_sf"/>
</dbReference>
<feature type="active site" evidence="22 23">
    <location>
        <position position="1009"/>
    </location>
</feature>
<dbReference type="InterPro" id="IPR002048">
    <property type="entry name" value="EF_hand_dom"/>
</dbReference>
<keyword evidence="5" id="KW-0963">Cytoplasm</keyword>
<evidence type="ECO:0000313" key="28">
    <source>
        <dbReference type="Proteomes" id="UP000796761"/>
    </source>
</evidence>
<dbReference type="SUPFAM" id="SSF51011">
    <property type="entry name" value="Glycosyl hydrolase domain"/>
    <property type="match status" value="1"/>
</dbReference>
<dbReference type="InterPro" id="IPR022684">
    <property type="entry name" value="Calpain_cysteine_protease"/>
</dbReference>
<dbReference type="CDD" id="cd00214">
    <property type="entry name" value="Calpain_III"/>
    <property type="match status" value="1"/>
</dbReference>
<evidence type="ECO:0000256" key="6">
    <source>
        <dbReference type="ARBA" id="ARBA00022670"/>
    </source>
</evidence>
<dbReference type="InterPro" id="IPR017853">
    <property type="entry name" value="GH"/>
</dbReference>
<dbReference type="FunFam" id="2.60.40.1180:FF:000023">
    <property type="entry name" value="neutral alpha-glucosidase AB isoform X2"/>
    <property type="match status" value="1"/>
</dbReference>
<evidence type="ECO:0000256" key="2">
    <source>
        <dbReference type="ARBA" id="ARBA00004604"/>
    </source>
</evidence>
<dbReference type="CDD" id="cd06603">
    <property type="entry name" value="GH31_GANC_GANAB_alpha"/>
    <property type="match status" value="1"/>
</dbReference>
<dbReference type="SUPFAM" id="SSF51445">
    <property type="entry name" value="(Trans)glycosidases"/>
    <property type="match status" value="1"/>
</dbReference>
<feature type="active site" evidence="22 23">
    <location>
        <position position="1237"/>
    </location>
</feature>
<dbReference type="PROSITE" id="PS00129">
    <property type="entry name" value="GLYCOSYL_HYDROL_F31_1"/>
    <property type="match status" value="1"/>
</dbReference>
<evidence type="ECO:0000256" key="4">
    <source>
        <dbReference type="ARBA" id="ARBA00007806"/>
    </source>
</evidence>
<evidence type="ECO:0000256" key="21">
    <source>
        <dbReference type="ARBA" id="ARBA00046710"/>
    </source>
</evidence>
<evidence type="ECO:0000256" key="3">
    <source>
        <dbReference type="ARBA" id="ARBA00007623"/>
    </source>
</evidence>
<dbReference type="FunFam" id="2.60.120.380:FF:000002">
    <property type="entry name" value="calpain-3 isoform X1"/>
    <property type="match status" value="1"/>
</dbReference>
<evidence type="ECO:0000256" key="15">
    <source>
        <dbReference type="ARBA" id="ARBA00023801"/>
    </source>
</evidence>
<keyword evidence="12" id="KW-0539">Nucleus</keyword>
<feature type="domain" description="EF-hand" evidence="26">
    <location>
        <begin position="1591"/>
        <end position="1626"/>
    </location>
</feature>
<dbReference type="InterPro" id="IPR022682">
    <property type="entry name" value="Calpain_domain_III"/>
</dbReference>
<dbReference type="Pfam" id="PF01055">
    <property type="entry name" value="Glyco_hydro_31_2nd"/>
    <property type="match status" value="1"/>
</dbReference>
<dbReference type="SUPFAM" id="SSF47473">
    <property type="entry name" value="EF-hand"/>
    <property type="match status" value="1"/>
</dbReference>
<dbReference type="OrthoDB" id="3237269at2759"/>
<feature type="region of interest" description="Disordered" evidence="24">
    <location>
        <begin position="1486"/>
        <end position="1521"/>
    </location>
</feature>
<comment type="similarity">
    <text evidence="3">Belongs to the peptidase C2 family.</text>
</comment>
<evidence type="ECO:0000256" key="23">
    <source>
        <dbReference type="PROSITE-ProRule" id="PRU00239"/>
    </source>
</evidence>
<dbReference type="SUPFAM" id="SSF74650">
    <property type="entry name" value="Galactose mutarotase-like"/>
    <property type="match status" value="1"/>
</dbReference>
<dbReference type="InterPro" id="IPR018247">
    <property type="entry name" value="EF_Hand_1_Ca_BS"/>
</dbReference>
<keyword evidence="13" id="KW-0326">Glycosidase</keyword>
<dbReference type="Pfam" id="PF01067">
    <property type="entry name" value="Calpain_III"/>
    <property type="match status" value="1"/>
</dbReference>
<dbReference type="FunFam" id="3.20.20.80:FF:000039">
    <property type="entry name" value="Glucosidase, alpha neutral C"/>
    <property type="match status" value="1"/>
</dbReference>
<evidence type="ECO:0000256" key="18">
    <source>
        <dbReference type="ARBA" id="ARBA00030290"/>
    </source>
</evidence>
<evidence type="ECO:0000256" key="17">
    <source>
        <dbReference type="ARBA" id="ARBA00030153"/>
    </source>
</evidence>
<dbReference type="InterPro" id="IPR054069">
    <property type="entry name" value="CAPN3/13-like_C_EFh"/>
</dbReference>
<dbReference type="InterPro" id="IPR000322">
    <property type="entry name" value="Glyco_hydro_31_TIM"/>
</dbReference>
<sequence length="1705" mass="195352">MEAGTPGAVSVQDEAVDKSNFKKCNQIAFYRRQKLLHPGKSLYRVLLDSVTLSDENVKFQIIHEENKVLLQVEIYEIEGNIFRLKIDEASPLRARYKVPDVLIKEPTTKRLFISHKEAGILVLSSVNEDYKLQITANPFQVELQSKGETVMSMNSNGLLYFEHLQPPSSDRKPTAQNEEAASDSSKEKQEDLGLWQEKFGSFLDIKAHGPTSVGMDFSLHGYDHVYGIPQHTETLVLKNTSDGDAYRLYNLDIFGHKIHDKIGIYGSVPLLLAHKPNRTSGIFWLNSSETLVDISTKAVAEHTPSRSAAETVKQRAVPLTDVRWMSESGIIDVFLLMGPTAFDIFKQFAQLTGTQALPPLFSLGYHQCRWNYEDEQDVKAVDAGFDAHDIPYDAIWLDIEHTDGKRYFTWDKQKFQNPRKMQEHLRKKKRKLVVIIDPHIKVDPSYTLYAQAKEKGYFVKDRNGQDFEGISWPGSSCYLDFTNPEVRKWYADQFAFKTYKASTNILFVWNDMNEPSVFKGAELTMQKDAVHYNNWEHREVHNLYGFYQQMATAEGLMRRSSGKERPFVLTRSFFAGSQKYGAVWTGDNTAEWSYLKISIPMLLTINMAGISFCGADVGGFIGDPDPELLVRWYQAGAYQPFFRGHSNMESKRREPWLFGERSTQTIRRAIRERYVLLPYLYTLFYRAHTAAEPVMRCLWIEFPGKLETFDVENEYMLGNALLVHPVTEKEAKTVTVLFPGSEEIWYDFRKFKRVEDAGTVKIPVTLENIPVFQRGGTVIPLKTTAGKSTEWMIDTSYELHVALDTEACAIGELYIDDGHSFQYLHKKQFLYRKFTFHKNVLSSSCVDESGQYHTTCVVERVIILGFGKQPTFVTASSKAFAVSLIPMPTAINAAVAQQTAAGSVPSATIGTTEGAGGGTGGIYSAIISRNQPIISVKEKTYEELHKKCLEKNILYEDPDFPPNESSLFYSQKSPVKFEWKRPREICENPRFIIGGANRTDICQGELGNCWFLAAIACLTLNKKLLCRVIPHDQSFIQNYAGIFHFQFWRYGDWVDVVIDDCLPTYNNQLVFTKSSQRNEFWSALLEKAYAKLHGSYEALKGGNTTEAMEDFTGGVTEFYEIKDAPKDIYKIMKHATDRGSLMASSIDDDLGFSYGAAPQSNIGELIARMVKNQENAQMTQSTVDYQGMEERPAWTIVPMQYETRMSCGLVKGHAYSVTAVEETVFKGEKIRLVRLRNPWGQVEWNGAWSDKSEEWDSVDEAEKIRLQHKVAEDGEFWISFKDFMRHFTKLEICNLTPDTLEVDKFQTWTVSVNEGRWVRGCSAGGCRNYPDTFWTNPQYRLKLLEEDDDPEDEEVICSFLVALMQKNRRKERKLGANLYTIGFAIYEVPKEMHGTKHHLQKDFFLYNASKARSKTYINMREISERFRLPPSEYVIIPSTYDPHQEGEFILRVFSEKRSLSEEVENMIEAERPLPIIFVSDRANSNKELTADENAGKDGEKTQADGKKRSSTKAHEESEEQKQFRNIFRQIAGDDMEINAEELRNVLNNVVKKHKDLRSEGFELESCRSMIALMDTDGSGKINFDEFRHLWDKIKSWQKIFKRYDTDHSGTINSYEMRNAVNDAGFRLNNQLYDIITMRYADKNMNIDFDSFICCFVRLDAMFRAFHAFDKDGDGIIKLNVLEDSYNVSEMTYKVAKDTTAKARLQ</sequence>
<dbReference type="InterPro" id="IPR025887">
    <property type="entry name" value="Glyco_hydro_31_N_dom"/>
</dbReference>
<dbReference type="GO" id="GO:0005975">
    <property type="term" value="P:carbohydrate metabolic process"/>
    <property type="evidence" value="ECO:0007669"/>
    <property type="project" value="InterPro"/>
</dbReference>
<comment type="catalytic activity">
    <reaction evidence="14">
        <text>Broad endopeptidase activity.</text>
        <dbReference type="EC" id="3.4.22.54"/>
    </reaction>
</comment>
<evidence type="ECO:0000256" key="16">
    <source>
        <dbReference type="ARBA" id="ARBA00023844"/>
    </source>
</evidence>
<dbReference type="GO" id="GO:0004558">
    <property type="term" value="F:alpha-1,4-glucosidase activity"/>
    <property type="evidence" value="ECO:0007669"/>
    <property type="project" value="TreeGrafter"/>
</dbReference>
<feature type="compositionally biased region" description="Basic and acidic residues" evidence="24">
    <location>
        <begin position="1493"/>
        <end position="1521"/>
    </location>
</feature>
<dbReference type="Gene3D" id="1.10.238.10">
    <property type="entry name" value="EF-hand"/>
    <property type="match status" value="1"/>
</dbReference>
<dbReference type="Pfam" id="PF00648">
    <property type="entry name" value="Peptidase_C2"/>
    <property type="match status" value="1"/>
</dbReference>
<dbReference type="PROSITE" id="PS50203">
    <property type="entry name" value="CALPAIN_CAT"/>
    <property type="match status" value="1"/>
</dbReference>
<dbReference type="Gene3D" id="2.60.40.1760">
    <property type="entry name" value="glycosyl hydrolase (family 31)"/>
    <property type="match status" value="1"/>
</dbReference>
<dbReference type="SMART" id="SM00720">
    <property type="entry name" value="calpain_III"/>
    <property type="match status" value="1"/>
</dbReference>
<keyword evidence="11" id="KW-0106">Calcium</keyword>
<dbReference type="InterPro" id="IPR030458">
    <property type="entry name" value="Glyco_hydro_31_AS"/>
</dbReference>
<evidence type="ECO:0000313" key="27">
    <source>
        <dbReference type="EMBL" id="TRZ26294.1"/>
    </source>
</evidence>
<dbReference type="PROSITE" id="PS00018">
    <property type="entry name" value="EF_HAND_1"/>
    <property type="match status" value="1"/>
</dbReference>
<dbReference type="Pfam" id="PF00036">
    <property type="entry name" value="EF-hand_1"/>
    <property type="match status" value="1"/>
</dbReference>
<evidence type="ECO:0000256" key="24">
    <source>
        <dbReference type="SAM" id="MobiDB-lite"/>
    </source>
</evidence>
<dbReference type="PRINTS" id="PR00704">
    <property type="entry name" value="CALPAIN"/>
</dbReference>
<dbReference type="Gene3D" id="3.20.20.80">
    <property type="entry name" value="Glycosidases"/>
    <property type="match status" value="1"/>
</dbReference>
<dbReference type="GO" id="GO:0004198">
    <property type="term" value="F:calcium-dependent cysteine-type endopeptidase activity"/>
    <property type="evidence" value="ECO:0007669"/>
    <property type="project" value="UniProtKB-EC"/>
</dbReference>
<dbReference type="FunFam" id="3.20.20.80:FF:000046">
    <property type="entry name" value="Glucosidase alpha, neutral C"/>
    <property type="match status" value="1"/>
</dbReference>
<comment type="caution">
    <text evidence="27">The sequence shown here is derived from an EMBL/GenBank/DDBJ whole genome shotgun (WGS) entry which is preliminary data.</text>
</comment>
<dbReference type="PROSITE" id="PS50222">
    <property type="entry name" value="EF_HAND_2"/>
    <property type="match status" value="3"/>
</dbReference>
<dbReference type="Gene3D" id="2.60.40.1180">
    <property type="entry name" value="Golgi alpha-mannosidase II"/>
    <property type="match status" value="2"/>
</dbReference>
<dbReference type="PANTHER" id="PTHR22762:SF60">
    <property type="entry name" value="NEUTRAL ALPHA-GLUCOSIDASE C"/>
    <property type="match status" value="1"/>
</dbReference>
<evidence type="ECO:0000259" key="26">
    <source>
        <dbReference type="PROSITE" id="PS50222"/>
    </source>
</evidence>
<dbReference type="GO" id="GO:0006508">
    <property type="term" value="P:proteolysis"/>
    <property type="evidence" value="ECO:0007669"/>
    <property type="project" value="UniProtKB-KW"/>
</dbReference>
<dbReference type="InterPro" id="IPR011992">
    <property type="entry name" value="EF-hand-dom_pair"/>
</dbReference>
<dbReference type="Pfam" id="PF21875">
    <property type="entry name" value="CAPN13-like_C_EFh"/>
    <property type="match status" value="1"/>
</dbReference>
<dbReference type="InterPro" id="IPR013780">
    <property type="entry name" value="Glyco_hydro_b"/>
</dbReference>
<dbReference type="SUPFAM" id="SSF49758">
    <property type="entry name" value="Calpain large subunit, middle domain (domain III)"/>
    <property type="match status" value="1"/>
</dbReference>
<dbReference type="GO" id="GO:0006491">
    <property type="term" value="P:N-glycan processing"/>
    <property type="evidence" value="ECO:0007669"/>
    <property type="project" value="TreeGrafter"/>
</dbReference>
<evidence type="ECO:0000256" key="20">
    <source>
        <dbReference type="ARBA" id="ARBA00032777"/>
    </source>
</evidence>
<dbReference type="SUPFAM" id="SSF54001">
    <property type="entry name" value="Cysteine proteinases"/>
    <property type="match status" value="1"/>
</dbReference>
<feature type="active site" evidence="22 23">
    <location>
        <position position="1213"/>
    </location>
</feature>
<evidence type="ECO:0000259" key="25">
    <source>
        <dbReference type="PROSITE" id="PS50203"/>
    </source>
</evidence>
<feature type="domain" description="Calpain catalytic" evidence="25">
    <location>
        <begin position="954"/>
        <end position="1296"/>
    </location>
</feature>
<dbReference type="Gene3D" id="2.60.120.380">
    <property type="match status" value="1"/>
</dbReference>
<dbReference type="FunFam" id="1.10.238.10:FF:000065">
    <property type="entry name" value="calpain-3 isoform X1"/>
    <property type="match status" value="1"/>
</dbReference>
<dbReference type="GO" id="GO:0005509">
    <property type="term" value="F:calcium ion binding"/>
    <property type="evidence" value="ECO:0007669"/>
    <property type="project" value="InterPro"/>
</dbReference>
<evidence type="ECO:0000256" key="8">
    <source>
        <dbReference type="ARBA" id="ARBA00022737"/>
    </source>
</evidence>
<dbReference type="Gene3D" id="3.90.70.10">
    <property type="entry name" value="Cysteine proteinases"/>
    <property type="match status" value="1"/>
</dbReference>
<dbReference type="InterPro" id="IPR000169">
    <property type="entry name" value="Pept_cys_AS"/>
</dbReference>
<dbReference type="SMART" id="SM00054">
    <property type="entry name" value="EFh"/>
    <property type="match status" value="3"/>
</dbReference>
<dbReference type="InterPro" id="IPR011013">
    <property type="entry name" value="Gal_mutarotase_sf_dom"/>
</dbReference>
<reference evidence="27" key="1">
    <citation type="submission" date="2019-04" db="EMBL/GenBank/DDBJ databases">
        <title>Genome assembly of Zosterops borbonicus 15179.</title>
        <authorList>
            <person name="Leroy T."/>
            <person name="Anselmetti Y."/>
            <person name="Tilak M.-K."/>
            <person name="Nabholz B."/>
        </authorList>
    </citation>
    <scope>NUCLEOTIDE SEQUENCE</scope>
    <source>
        <strain evidence="27">HGM_15179</strain>
        <tissue evidence="27">Muscle</tissue>
    </source>
</reference>
<evidence type="ECO:0000256" key="10">
    <source>
        <dbReference type="ARBA" id="ARBA00022807"/>
    </source>
</evidence>
<dbReference type="CDD" id="cd16190">
    <property type="entry name" value="EFh_PEF_CAPN3"/>
    <property type="match status" value="1"/>
</dbReference>
<keyword evidence="8" id="KW-0677">Repeat</keyword>
<gene>
    <name evidence="27" type="ORF">HGM15179_000906</name>
</gene>
<keyword evidence="28" id="KW-1185">Reference proteome</keyword>
<protein>
    <recommendedName>
        <fullName evidence="16">Calpain-3</fullName>
        <ecNumber evidence="15">3.4.22.54</ecNumber>
    </recommendedName>
    <alternativeName>
        <fullName evidence="19">Calcium-activated neutral proteinase 3</fullName>
    </alternativeName>
    <alternativeName>
        <fullName evidence="20">Calpain L3</fullName>
    </alternativeName>
    <alternativeName>
        <fullName evidence="18">Calpain p94</fullName>
    </alternativeName>
    <alternativeName>
        <fullName evidence="17">Muscle-specific calcium-activated neutral protease 3</fullName>
    </alternativeName>
</protein>
<dbReference type="GO" id="GO:0005730">
    <property type="term" value="C:nucleolus"/>
    <property type="evidence" value="ECO:0007669"/>
    <property type="project" value="UniProtKB-SubCell"/>
</dbReference>
<evidence type="ECO:0000256" key="12">
    <source>
        <dbReference type="ARBA" id="ARBA00023242"/>
    </source>
</evidence>
<evidence type="ECO:0000256" key="14">
    <source>
        <dbReference type="ARBA" id="ARBA00023702"/>
    </source>
</evidence>
<feature type="region of interest" description="Disordered" evidence="24">
    <location>
        <begin position="164"/>
        <end position="189"/>
    </location>
</feature>
<dbReference type="InterPro" id="IPR001300">
    <property type="entry name" value="Peptidase_C2_calpain_cat"/>
</dbReference>
<dbReference type="GO" id="GO:0005737">
    <property type="term" value="C:cytoplasm"/>
    <property type="evidence" value="ECO:0007669"/>
    <property type="project" value="UniProtKB-SubCell"/>
</dbReference>
<evidence type="ECO:0000256" key="11">
    <source>
        <dbReference type="ARBA" id="ARBA00022837"/>
    </source>
</evidence>
<organism evidence="27 28">
    <name type="scientific">Zosterops borbonicus</name>
    <dbReference type="NCBI Taxonomy" id="364589"/>
    <lineage>
        <taxon>Eukaryota</taxon>
        <taxon>Metazoa</taxon>
        <taxon>Chordata</taxon>
        <taxon>Craniata</taxon>
        <taxon>Vertebrata</taxon>
        <taxon>Euteleostomi</taxon>
        <taxon>Archelosauria</taxon>
        <taxon>Archosauria</taxon>
        <taxon>Dinosauria</taxon>
        <taxon>Saurischia</taxon>
        <taxon>Theropoda</taxon>
        <taxon>Coelurosauria</taxon>
        <taxon>Aves</taxon>
        <taxon>Neognathae</taxon>
        <taxon>Neoaves</taxon>
        <taxon>Telluraves</taxon>
        <taxon>Australaves</taxon>
        <taxon>Passeriformes</taxon>
        <taxon>Sylvioidea</taxon>
        <taxon>Zosteropidae</taxon>
        <taxon>Zosterops</taxon>
    </lineage>
</organism>
<dbReference type="FunFam" id="3.90.70.10:FF:000555">
    <property type="entry name" value="Calpain-3"/>
    <property type="match status" value="1"/>
</dbReference>
<dbReference type="Pfam" id="PF16648">
    <property type="entry name" value="Calpain_u2"/>
    <property type="match status" value="1"/>
</dbReference>
<dbReference type="Pfam" id="PF21365">
    <property type="entry name" value="Glyco_hydro_31_3rd"/>
    <property type="match status" value="1"/>
</dbReference>
<dbReference type="InterPro" id="IPR022683">
    <property type="entry name" value="Calpain_III"/>
</dbReference>
<dbReference type="InterPro" id="IPR048395">
    <property type="entry name" value="Glyco_hydro_31_C"/>
</dbReference>
<dbReference type="EC" id="3.4.22.54" evidence="15"/>
<evidence type="ECO:0000256" key="5">
    <source>
        <dbReference type="ARBA" id="ARBA00022490"/>
    </source>
</evidence>
<feature type="compositionally biased region" description="Polar residues" evidence="24">
    <location>
        <begin position="174"/>
        <end position="183"/>
    </location>
</feature>
<dbReference type="CDD" id="cd14752">
    <property type="entry name" value="GH31_N"/>
    <property type="match status" value="1"/>
</dbReference>
<evidence type="ECO:0000256" key="19">
    <source>
        <dbReference type="ARBA" id="ARBA00031307"/>
    </source>
</evidence>
<evidence type="ECO:0000256" key="7">
    <source>
        <dbReference type="ARBA" id="ARBA00022723"/>
    </source>
</evidence>
<comment type="subunit">
    <text evidence="21">Homodimer; via EF-hand domain 4. Interacts with TTN/titin. Interacts with CMYA5; this interaction, which results in CMYA5 proteolysis, may protect CAPN3 from autolysis. Interacts with SIMC1. Interacts with UTP25; the interaction is required for CAPN3 translocation to the nucleolus.</text>
</comment>